<dbReference type="Pfam" id="PF02892">
    <property type="entry name" value="zf-BED"/>
    <property type="match status" value="1"/>
</dbReference>
<dbReference type="OrthoDB" id="1607513at2759"/>
<dbReference type="InterPro" id="IPR036236">
    <property type="entry name" value="Znf_C2H2_sf"/>
</dbReference>
<evidence type="ECO:0000256" key="3">
    <source>
        <dbReference type="ARBA" id="ARBA00022771"/>
    </source>
</evidence>
<keyword evidence="4" id="KW-0862">Zinc</keyword>
<keyword evidence="6" id="KW-0238">DNA-binding</keyword>
<keyword evidence="3" id="KW-0863">Zinc-finger</keyword>
<proteinExistence type="predicted"/>
<evidence type="ECO:0000313" key="10">
    <source>
        <dbReference type="EMBL" id="CAB3998582.1"/>
    </source>
</evidence>
<name>A0A7D9I6B2_PARCT</name>
<dbReference type="AlphaFoldDB" id="A0A7D9I6B2"/>
<evidence type="ECO:0000313" key="11">
    <source>
        <dbReference type="Proteomes" id="UP001152795"/>
    </source>
</evidence>
<evidence type="ECO:0000256" key="5">
    <source>
        <dbReference type="ARBA" id="ARBA00023015"/>
    </source>
</evidence>
<dbReference type="EMBL" id="CACRXK020003390">
    <property type="protein sequence ID" value="CAB3998582.1"/>
    <property type="molecule type" value="Genomic_DNA"/>
</dbReference>
<dbReference type="GO" id="GO:0008270">
    <property type="term" value="F:zinc ion binding"/>
    <property type="evidence" value="ECO:0007669"/>
    <property type="project" value="UniProtKB-KW"/>
</dbReference>
<evidence type="ECO:0000256" key="2">
    <source>
        <dbReference type="ARBA" id="ARBA00022723"/>
    </source>
</evidence>
<evidence type="ECO:0000256" key="9">
    <source>
        <dbReference type="SAM" id="MobiDB-lite"/>
    </source>
</evidence>
<reference evidence="10" key="1">
    <citation type="submission" date="2020-04" db="EMBL/GenBank/DDBJ databases">
        <authorList>
            <person name="Alioto T."/>
            <person name="Alioto T."/>
            <person name="Gomez Garrido J."/>
        </authorList>
    </citation>
    <scope>NUCLEOTIDE SEQUENCE</scope>
    <source>
        <strain evidence="10">A484AB</strain>
    </source>
</reference>
<gene>
    <name evidence="10" type="ORF">PACLA_8A028163</name>
</gene>
<dbReference type="InterPro" id="IPR008906">
    <property type="entry name" value="HATC_C_dom"/>
</dbReference>
<dbReference type="GO" id="GO:0005634">
    <property type="term" value="C:nucleus"/>
    <property type="evidence" value="ECO:0007669"/>
    <property type="project" value="UniProtKB-SubCell"/>
</dbReference>
<dbReference type="SUPFAM" id="SSF57667">
    <property type="entry name" value="beta-beta-alpha zinc fingers"/>
    <property type="match status" value="1"/>
</dbReference>
<evidence type="ECO:0000256" key="8">
    <source>
        <dbReference type="ARBA" id="ARBA00023242"/>
    </source>
</evidence>
<protein>
    <submittedName>
        <fullName evidence="10">Zinc finger BED domain-containing 1-like</fullName>
    </submittedName>
</protein>
<dbReference type="InterPro" id="IPR012337">
    <property type="entry name" value="RNaseH-like_sf"/>
</dbReference>
<accession>A0A7D9I6B2</accession>
<dbReference type="Proteomes" id="UP001152795">
    <property type="component" value="Unassembled WGS sequence"/>
</dbReference>
<evidence type="ECO:0000256" key="1">
    <source>
        <dbReference type="ARBA" id="ARBA00004123"/>
    </source>
</evidence>
<feature type="compositionally biased region" description="Polar residues" evidence="9">
    <location>
        <begin position="506"/>
        <end position="515"/>
    </location>
</feature>
<dbReference type="SUPFAM" id="SSF140996">
    <property type="entry name" value="Hermes dimerisation domain"/>
    <property type="match status" value="1"/>
</dbReference>
<dbReference type="GO" id="GO:0046983">
    <property type="term" value="F:protein dimerization activity"/>
    <property type="evidence" value="ECO:0007669"/>
    <property type="project" value="InterPro"/>
</dbReference>
<organism evidence="10 11">
    <name type="scientific">Paramuricea clavata</name>
    <name type="common">Red gorgonian</name>
    <name type="synonym">Violescent sea-whip</name>
    <dbReference type="NCBI Taxonomy" id="317549"/>
    <lineage>
        <taxon>Eukaryota</taxon>
        <taxon>Metazoa</taxon>
        <taxon>Cnidaria</taxon>
        <taxon>Anthozoa</taxon>
        <taxon>Octocorallia</taxon>
        <taxon>Malacalcyonacea</taxon>
        <taxon>Plexauridae</taxon>
        <taxon>Paramuricea</taxon>
    </lineage>
</organism>
<dbReference type="SMART" id="SM00614">
    <property type="entry name" value="ZnF_BED"/>
    <property type="match status" value="1"/>
</dbReference>
<keyword evidence="8" id="KW-0539">Nucleus</keyword>
<sequence length="635" mass="72087">MDTEVTESNRPNLIKKKNTKSTAWNFFGIEADEHGVSIPSQEHRLICRICYKSVPCKTGNTTNLFSHLRERHPDAYKEANQGNMNTKKASRSQGMQPTLETVVERSTHYDPKGSQAKELNHAVAYFLAKDMQPLQTVEKPGFKKMIAKLNPRYKLPSRKHFSQQEIPRLYNQVKETVVNPKLSQIDFFSATTDLWTSRATHPYLSYTVHFIDSAWGLQSICLETVPLFEDHTGENIIESINDILSNWNLSTDKLVLTATDNGSNFIAGFHSRGWLRLSCFGHCLDLAINKCLEMQRVQRSVRRCNALVASFSRSWKKQRNLKEKQSQLGLPEHKLVGAVTTRWNSTYDMVERILEQQQALSAVLLEDRKSWCLMLNDADVTVLETFAELVKPLSYLTDALSGEKEVTCSAIRPLLQHVMEICEENDEDSPLLVQMKSAISGNLSPRYESAAICIIIDKCSFLDPRFKANYVADTDLVKSNVLTEMLKQHDQHRGESDDADDHRLTINPQQDSQESLEPPLPKKAKGLTAILNKLPRSNVSNQGTVPLRARAEKEMDNYLAQPCIETDSNPLLWWKNNCVYFPLLAVMAKKYLCIPATSVPSERVFSKGGIIVNAFRSRLKPQHVNSLVFLSKNME</sequence>
<comment type="caution">
    <text evidence="10">The sequence shown here is derived from an EMBL/GenBank/DDBJ whole genome shotgun (WGS) entry which is preliminary data.</text>
</comment>
<keyword evidence="2" id="KW-0479">Metal-binding</keyword>
<keyword evidence="5" id="KW-0805">Transcription regulation</keyword>
<dbReference type="PANTHER" id="PTHR46481:SF9">
    <property type="entry name" value="ZINC FINGER BED DOMAIN-CONTAINING PROTEIN 1-LIKE"/>
    <property type="match status" value="1"/>
</dbReference>
<dbReference type="InterPro" id="IPR003656">
    <property type="entry name" value="Znf_BED"/>
</dbReference>
<evidence type="ECO:0000256" key="7">
    <source>
        <dbReference type="ARBA" id="ARBA00023163"/>
    </source>
</evidence>
<feature type="compositionally biased region" description="Basic and acidic residues" evidence="9">
    <location>
        <begin position="487"/>
        <end position="504"/>
    </location>
</feature>
<feature type="region of interest" description="Disordered" evidence="9">
    <location>
        <begin position="487"/>
        <end position="520"/>
    </location>
</feature>
<comment type="subcellular location">
    <subcellularLocation>
        <location evidence="1">Nucleus</location>
    </subcellularLocation>
</comment>
<dbReference type="Pfam" id="PF05699">
    <property type="entry name" value="Dimer_Tnp_hAT"/>
    <property type="match status" value="1"/>
</dbReference>
<keyword evidence="11" id="KW-1185">Reference proteome</keyword>
<dbReference type="InterPro" id="IPR052035">
    <property type="entry name" value="ZnF_BED_domain_contain"/>
</dbReference>
<keyword evidence="7" id="KW-0804">Transcription</keyword>
<evidence type="ECO:0000256" key="4">
    <source>
        <dbReference type="ARBA" id="ARBA00022833"/>
    </source>
</evidence>
<dbReference type="GO" id="GO:0003677">
    <property type="term" value="F:DNA binding"/>
    <property type="evidence" value="ECO:0007669"/>
    <property type="project" value="UniProtKB-KW"/>
</dbReference>
<dbReference type="SUPFAM" id="SSF53098">
    <property type="entry name" value="Ribonuclease H-like"/>
    <property type="match status" value="1"/>
</dbReference>
<dbReference type="PROSITE" id="PS50808">
    <property type="entry name" value="ZF_BED"/>
    <property type="match status" value="1"/>
</dbReference>
<evidence type="ECO:0000256" key="6">
    <source>
        <dbReference type="ARBA" id="ARBA00023125"/>
    </source>
</evidence>
<dbReference type="PANTHER" id="PTHR46481">
    <property type="entry name" value="ZINC FINGER BED DOMAIN-CONTAINING PROTEIN 4"/>
    <property type="match status" value="1"/>
</dbReference>